<keyword evidence="3" id="KW-0646">Protease inhibitor</keyword>
<protein>
    <recommendedName>
        <fullName evidence="5">Serpin domain-containing protein</fullName>
    </recommendedName>
</protein>
<evidence type="ECO:0000256" key="4">
    <source>
        <dbReference type="ARBA" id="ARBA00022900"/>
    </source>
</evidence>
<dbReference type="AlphaFoldDB" id="A0A401RDX4"/>
<evidence type="ECO:0000313" key="6">
    <source>
        <dbReference type="EMBL" id="GCC16350.1"/>
    </source>
</evidence>
<keyword evidence="7" id="KW-1185">Reference proteome</keyword>
<gene>
    <name evidence="6" type="ORF">chiPu_0022565</name>
</gene>
<keyword evidence="2" id="KW-0963">Cytoplasm</keyword>
<comment type="caution">
    <text evidence="6">The sequence shown here is derived from an EMBL/GenBank/DDBJ whole genome shotgun (WGS) entry which is preliminary data.</text>
</comment>
<evidence type="ECO:0000259" key="5">
    <source>
        <dbReference type="Pfam" id="PF00079"/>
    </source>
</evidence>
<name>A0A401RDX4_CHIPU</name>
<dbReference type="EMBL" id="BEZZ01008905">
    <property type="protein sequence ID" value="GCC16350.1"/>
    <property type="molecule type" value="Genomic_DNA"/>
</dbReference>
<dbReference type="SUPFAM" id="SSF56574">
    <property type="entry name" value="Serpins"/>
    <property type="match status" value="1"/>
</dbReference>
<feature type="non-terminal residue" evidence="6">
    <location>
        <position position="106"/>
    </location>
</feature>
<proteinExistence type="predicted"/>
<dbReference type="GO" id="GO:0005737">
    <property type="term" value="C:cytoplasm"/>
    <property type="evidence" value="ECO:0007669"/>
    <property type="project" value="UniProtKB-SubCell"/>
</dbReference>
<reference evidence="6 7" key="1">
    <citation type="journal article" date="2018" name="Nat. Ecol. Evol.">
        <title>Shark genomes provide insights into elasmobranch evolution and the origin of vertebrates.</title>
        <authorList>
            <person name="Hara Y"/>
            <person name="Yamaguchi K"/>
            <person name="Onimaru K"/>
            <person name="Kadota M"/>
            <person name="Koyanagi M"/>
            <person name="Keeley SD"/>
            <person name="Tatsumi K"/>
            <person name="Tanaka K"/>
            <person name="Motone F"/>
            <person name="Kageyama Y"/>
            <person name="Nozu R"/>
            <person name="Adachi N"/>
            <person name="Nishimura O"/>
            <person name="Nakagawa R"/>
            <person name="Tanegashima C"/>
            <person name="Kiyatake I"/>
            <person name="Matsumoto R"/>
            <person name="Murakumo K"/>
            <person name="Nishida K"/>
            <person name="Terakita A"/>
            <person name="Kuratani S"/>
            <person name="Sato K"/>
            <person name="Hyodo S Kuraku.S."/>
        </authorList>
    </citation>
    <scope>NUCLEOTIDE SEQUENCE [LARGE SCALE GENOMIC DNA]</scope>
</reference>
<keyword evidence="4" id="KW-0722">Serine protease inhibitor</keyword>
<comment type="subcellular location">
    <subcellularLocation>
        <location evidence="1">Cytoplasm</location>
    </subcellularLocation>
</comment>
<dbReference type="InterPro" id="IPR036186">
    <property type="entry name" value="Serpin_sf"/>
</dbReference>
<dbReference type="InterPro" id="IPR000215">
    <property type="entry name" value="Serpin_fam"/>
</dbReference>
<feature type="domain" description="Serpin" evidence="5">
    <location>
        <begin position="4"/>
        <end position="98"/>
    </location>
</feature>
<evidence type="ECO:0000256" key="3">
    <source>
        <dbReference type="ARBA" id="ARBA00022690"/>
    </source>
</evidence>
<dbReference type="InterPro" id="IPR023796">
    <property type="entry name" value="Serpin_dom"/>
</dbReference>
<dbReference type="GO" id="GO:0004867">
    <property type="term" value="F:serine-type endopeptidase inhibitor activity"/>
    <property type="evidence" value="ECO:0007669"/>
    <property type="project" value="UniProtKB-KW"/>
</dbReference>
<sequence>MFYKIKDLLAEGSVDSDTRLVLVNAIYFKGTWAKTFDEQDTREMPFKLNKNETKPVKMMYQMKEFFISHVQEFKLHVLELPYVGNDLSMIILLPDDIMDDSTGLKQ</sequence>
<dbReference type="PANTHER" id="PTHR11461:SF180">
    <property type="entry name" value="LEUKOCYTE ELASTASE INHIBITOR"/>
    <property type="match status" value="1"/>
</dbReference>
<dbReference type="Proteomes" id="UP000287033">
    <property type="component" value="Unassembled WGS sequence"/>
</dbReference>
<dbReference type="Gene3D" id="2.30.39.10">
    <property type="entry name" value="Alpha-1-antitrypsin, domain 1"/>
    <property type="match status" value="1"/>
</dbReference>
<evidence type="ECO:0000256" key="2">
    <source>
        <dbReference type="ARBA" id="ARBA00022490"/>
    </source>
</evidence>
<dbReference type="InterPro" id="IPR042185">
    <property type="entry name" value="Serpin_sf_2"/>
</dbReference>
<accession>A0A401RDX4</accession>
<dbReference type="Gene3D" id="3.30.497.10">
    <property type="entry name" value="Antithrombin, subunit I, domain 2"/>
    <property type="match status" value="1"/>
</dbReference>
<dbReference type="PANTHER" id="PTHR11461">
    <property type="entry name" value="SERINE PROTEASE INHIBITOR, SERPIN"/>
    <property type="match status" value="1"/>
</dbReference>
<dbReference type="STRING" id="137246.A0A401RDX4"/>
<evidence type="ECO:0000313" key="7">
    <source>
        <dbReference type="Proteomes" id="UP000287033"/>
    </source>
</evidence>
<dbReference type="GO" id="GO:0005615">
    <property type="term" value="C:extracellular space"/>
    <property type="evidence" value="ECO:0007669"/>
    <property type="project" value="InterPro"/>
</dbReference>
<evidence type="ECO:0000256" key="1">
    <source>
        <dbReference type="ARBA" id="ARBA00004496"/>
    </source>
</evidence>
<dbReference type="OMA" id="QDTREMP"/>
<organism evidence="6 7">
    <name type="scientific">Chiloscyllium punctatum</name>
    <name type="common">Brownbanded bambooshark</name>
    <name type="synonym">Hemiscyllium punctatum</name>
    <dbReference type="NCBI Taxonomy" id="137246"/>
    <lineage>
        <taxon>Eukaryota</taxon>
        <taxon>Metazoa</taxon>
        <taxon>Chordata</taxon>
        <taxon>Craniata</taxon>
        <taxon>Vertebrata</taxon>
        <taxon>Chondrichthyes</taxon>
        <taxon>Elasmobranchii</taxon>
        <taxon>Galeomorphii</taxon>
        <taxon>Galeoidea</taxon>
        <taxon>Orectolobiformes</taxon>
        <taxon>Hemiscylliidae</taxon>
        <taxon>Chiloscyllium</taxon>
    </lineage>
</organism>
<dbReference type="OrthoDB" id="671595at2759"/>
<dbReference type="Pfam" id="PF00079">
    <property type="entry name" value="Serpin"/>
    <property type="match status" value="1"/>
</dbReference>
<dbReference type="InterPro" id="IPR042178">
    <property type="entry name" value="Serpin_sf_1"/>
</dbReference>